<dbReference type="InterPro" id="IPR050767">
    <property type="entry name" value="Sel1_AlgK"/>
</dbReference>
<evidence type="ECO:0000313" key="3">
    <source>
        <dbReference type="Proteomes" id="UP000027586"/>
    </source>
</evidence>
<dbReference type="Proteomes" id="UP000027586">
    <property type="component" value="Unassembled WGS sequence"/>
</dbReference>
<comment type="similarity">
    <text evidence="1">Belongs to the sel-1 family.</text>
</comment>
<dbReference type="InterPro" id="IPR006597">
    <property type="entry name" value="Sel1-like"/>
</dbReference>
<dbReference type="OrthoDB" id="2384430at2759"/>
<dbReference type="PANTHER" id="PTHR11102:SF160">
    <property type="entry name" value="ERAD-ASSOCIATED E3 UBIQUITIN-PROTEIN LIGASE COMPONENT HRD3"/>
    <property type="match status" value="1"/>
</dbReference>
<dbReference type="SUPFAM" id="SSF81901">
    <property type="entry name" value="HCP-like"/>
    <property type="match status" value="2"/>
</dbReference>
<reference evidence="2" key="1">
    <citation type="submission" date="2013-08" db="EMBL/GenBank/DDBJ databases">
        <title>Gene expansion shapes genome architecture in the human pathogen Lichtheimia corymbifera: an evolutionary genomics analysis in the ancient terrestrial Mucorales (Mucoromycotina).</title>
        <authorList>
            <person name="Schwartze V.U."/>
            <person name="Winter S."/>
            <person name="Shelest E."/>
            <person name="Marcet-Houben M."/>
            <person name="Horn F."/>
            <person name="Wehner S."/>
            <person name="Hoffmann K."/>
            <person name="Riege K."/>
            <person name="Sammeth M."/>
            <person name="Nowrousian M."/>
            <person name="Valiante V."/>
            <person name="Linde J."/>
            <person name="Jacobsen I.D."/>
            <person name="Marz M."/>
            <person name="Brakhage A.A."/>
            <person name="Gabaldon T."/>
            <person name="Bocker S."/>
            <person name="Voigt K."/>
        </authorList>
    </citation>
    <scope>NUCLEOTIDE SEQUENCE [LARGE SCALE GENOMIC DNA]</scope>
    <source>
        <strain evidence="2">FSU 9682</strain>
    </source>
</reference>
<dbReference type="InterPro" id="IPR011990">
    <property type="entry name" value="TPR-like_helical_dom_sf"/>
</dbReference>
<comment type="caution">
    <text evidence="2">The sequence shown here is derived from an EMBL/GenBank/DDBJ whole genome shotgun (WGS) entry which is preliminary data.</text>
</comment>
<proteinExistence type="inferred from homology"/>
<dbReference type="SMART" id="SM00671">
    <property type="entry name" value="SEL1"/>
    <property type="match status" value="5"/>
</dbReference>
<dbReference type="Pfam" id="PF08238">
    <property type="entry name" value="Sel1"/>
    <property type="match status" value="6"/>
</dbReference>
<dbReference type="PANTHER" id="PTHR11102">
    <property type="entry name" value="SEL-1-LIKE PROTEIN"/>
    <property type="match status" value="1"/>
</dbReference>
<name>A0A068SAD7_9FUNG</name>
<gene>
    <name evidence="2" type="ORF">LCOR_09780.1</name>
</gene>
<evidence type="ECO:0008006" key="4">
    <source>
        <dbReference type="Google" id="ProtNLM"/>
    </source>
</evidence>
<accession>A0A068SAD7</accession>
<keyword evidence="3" id="KW-1185">Reference proteome</keyword>
<protein>
    <recommendedName>
        <fullName evidence="4">Hcp-like protein</fullName>
    </recommendedName>
</protein>
<evidence type="ECO:0000313" key="2">
    <source>
        <dbReference type="EMBL" id="CDH58935.1"/>
    </source>
</evidence>
<sequence length="457" mass="51915">MEFQNLLADAGISPELHMLTAIQLITTTPLLHPAFEKHDRITLKRQAIKYLRYEAAKGNIEAKAKLITIFLDEDSPSDHQREAEIWTRSIFDRRLSLALAACRHDMFEDGLEKPLLDVIFELADANTAQACFLAGLVLIDGIGVDHDVKQGVAYLRKAVNAGHSNARVELAAILSDIIKYPSIYDLQQSVTLYQTAVESTAQPRRLSAANIRAFTNLARLYYEGGEKITRDLDMAYKYARRVAEATGEQYCQYIVGDVLLTGNNQYVQEAIFWLTQSATQGFPLAIESLSRIYFFGIEKEIKQDYEQAHEWCIRGDEIWPSGLSFCQTCLGDMYRSGLGVPKDLLRSFEYYQKAASQRDVPQNYANYARFMLGEMFFKGEDWPKNYAVAIEYYKLAAAENYEAAQRRLEQLLASQEYKNTQIPQTRAQPKTWRLWSLFRRGKPTAPSTTSINAGIGV</sequence>
<dbReference type="STRING" id="1263082.A0A068SAD7"/>
<dbReference type="EMBL" id="CBTN010000063">
    <property type="protein sequence ID" value="CDH58935.1"/>
    <property type="molecule type" value="Genomic_DNA"/>
</dbReference>
<dbReference type="VEuPathDB" id="FungiDB:LCOR_09780.1"/>
<dbReference type="AlphaFoldDB" id="A0A068SAD7"/>
<dbReference type="Gene3D" id="1.25.40.10">
    <property type="entry name" value="Tetratricopeptide repeat domain"/>
    <property type="match status" value="3"/>
</dbReference>
<organism evidence="2 3">
    <name type="scientific">Lichtheimia corymbifera JMRC:FSU:9682</name>
    <dbReference type="NCBI Taxonomy" id="1263082"/>
    <lineage>
        <taxon>Eukaryota</taxon>
        <taxon>Fungi</taxon>
        <taxon>Fungi incertae sedis</taxon>
        <taxon>Mucoromycota</taxon>
        <taxon>Mucoromycotina</taxon>
        <taxon>Mucoromycetes</taxon>
        <taxon>Mucorales</taxon>
        <taxon>Lichtheimiaceae</taxon>
        <taxon>Lichtheimia</taxon>
    </lineage>
</organism>
<evidence type="ECO:0000256" key="1">
    <source>
        <dbReference type="ARBA" id="ARBA00038101"/>
    </source>
</evidence>